<feature type="domain" description="Endonuclease/exonuclease/phosphatase" evidence="2">
    <location>
        <begin position="410"/>
        <end position="510"/>
    </location>
</feature>
<dbReference type="Proteomes" id="UP000054324">
    <property type="component" value="Unassembled WGS sequence"/>
</dbReference>
<dbReference type="RefSeq" id="XP_009169760.1">
    <property type="nucleotide sequence ID" value="XM_009171496.1"/>
</dbReference>
<keyword evidence="4" id="KW-1185">Reference proteome</keyword>
<dbReference type="EMBL" id="KL596746">
    <property type="protein sequence ID" value="KER26483.1"/>
    <property type="molecule type" value="Genomic_DNA"/>
</dbReference>
<dbReference type="SUPFAM" id="SSF52058">
    <property type="entry name" value="L domain-like"/>
    <property type="match status" value="1"/>
</dbReference>
<dbReference type="Gene3D" id="3.60.10.10">
    <property type="entry name" value="Endonuclease/exonuclease/phosphatase"/>
    <property type="match status" value="1"/>
</dbReference>
<dbReference type="OrthoDB" id="428734at2759"/>
<dbReference type="InterPro" id="IPR032675">
    <property type="entry name" value="LRR_dom_sf"/>
</dbReference>
<feature type="domain" description="Endonuclease/exonuclease/phosphatase" evidence="2">
    <location>
        <begin position="634"/>
        <end position="764"/>
    </location>
</feature>
<feature type="region of interest" description="Disordered" evidence="1">
    <location>
        <begin position="782"/>
        <end position="867"/>
    </location>
</feature>
<evidence type="ECO:0000259" key="2">
    <source>
        <dbReference type="Pfam" id="PF03372"/>
    </source>
</evidence>
<dbReference type="PANTHER" id="PTHR12121:SF100">
    <property type="entry name" value="POLY(A)-SPECIFIC RIBONUCLEASE"/>
    <property type="match status" value="1"/>
</dbReference>
<evidence type="ECO:0000313" key="4">
    <source>
        <dbReference type="Proteomes" id="UP000054324"/>
    </source>
</evidence>
<dbReference type="InterPro" id="IPR005135">
    <property type="entry name" value="Endo/exonuclease/phosphatase"/>
</dbReference>
<dbReference type="GeneID" id="20320458"/>
<reference evidence="3 4" key="1">
    <citation type="submission" date="2013-11" db="EMBL/GenBank/DDBJ databases">
        <title>Opisthorchis viverrini - life in the bile duct.</title>
        <authorList>
            <person name="Young N.D."/>
            <person name="Nagarajan N."/>
            <person name="Lin S.J."/>
            <person name="Korhonen P.K."/>
            <person name="Jex A.R."/>
            <person name="Hall R.S."/>
            <person name="Safavi-Hemami H."/>
            <person name="Kaewkong W."/>
            <person name="Bertrand D."/>
            <person name="Gao S."/>
            <person name="Seet Q."/>
            <person name="Wongkham S."/>
            <person name="Teh B.T."/>
            <person name="Wongkham C."/>
            <person name="Intapan P.M."/>
            <person name="Maleewong W."/>
            <person name="Yang X."/>
            <person name="Hu M."/>
            <person name="Wang Z."/>
            <person name="Hofmann A."/>
            <person name="Sternberg P.W."/>
            <person name="Tan P."/>
            <person name="Wang J."/>
            <person name="Gasser R.B."/>
        </authorList>
    </citation>
    <scope>NUCLEOTIDE SEQUENCE [LARGE SCALE GENOMIC DNA]</scope>
</reference>
<dbReference type="CTD" id="20320458"/>
<gene>
    <name evidence="3" type="ORF">T265_06276</name>
</gene>
<dbReference type="Gene3D" id="3.80.10.10">
    <property type="entry name" value="Ribonuclease Inhibitor"/>
    <property type="match status" value="1"/>
</dbReference>
<evidence type="ECO:0000313" key="3">
    <source>
        <dbReference type="EMBL" id="KER26483.1"/>
    </source>
</evidence>
<dbReference type="STRING" id="6198.A0A074ZH02"/>
<dbReference type="GO" id="GO:0000175">
    <property type="term" value="F:3'-5'-RNA exonuclease activity"/>
    <property type="evidence" value="ECO:0007669"/>
    <property type="project" value="TreeGrafter"/>
</dbReference>
<accession>A0A074ZH02</accession>
<dbReference type="InterPro" id="IPR050410">
    <property type="entry name" value="CCR4/nocturin_mRNA_transcr"/>
</dbReference>
<feature type="compositionally biased region" description="Polar residues" evidence="1">
    <location>
        <begin position="796"/>
        <end position="825"/>
    </location>
</feature>
<evidence type="ECO:0000256" key="1">
    <source>
        <dbReference type="SAM" id="MobiDB-lite"/>
    </source>
</evidence>
<feature type="compositionally biased region" description="Polar residues" evidence="1">
    <location>
        <begin position="857"/>
        <end position="867"/>
    </location>
</feature>
<dbReference type="PANTHER" id="PTHR12121">
    <property type="entry name" value="CARBON CATABOLITE REPRESSOR PROTEIN 4"/>
    <property type="match status" value="1"/>
</dbReference>
<dbReference type="InterPro" id="IPR036691">
    <property type="entry name" value="Endo/exonu/phosph_ase_sf"/>
</dbReference>
<proteinExistence type="predicted"/>
<dbReference type="SUPFAM" id="SSF56219">
    <property type="entry name" value="DNase I-like"/>
    <property type="match status" value="1"/>
</dbReference>
<dbReference type="Pfam" id="PF03372">
    <property type="entry name" value="Exo_endo_phos"/>
    <property type="match status" value="2"/>
</dbReference>
<organism evidence="3 4">
    <name type="scientific">Opisthorchis viverrini</name>
    <name type="common">Southeast Asian liver fluke</name>
    <dbReference type="NCBI Taxonomy" id="6198"/>
    <lineage>
        <taxon>Eukaryota</taxon>
        <taxon>Metazoa</taxon>
        <taxon>Spiralia</taxon>
        <taxon>Lophotrochozoa</taxon>
        <taxon>Platyhelminthes</taxon>
        <taxon>Trematoda</taxon>
        <taxon>Digenea</taxon>
        <taxon>Opisthorchiida</taxon>
        <taxon>Opisthorchiata</taxon>
        <taxon>Opisthorchiidae</taxon>
        <taxon>Opisthorchis</taxon>
    </lineage>
</organism>
<feature type="region of interest" description="Disordered" evidence="1">
    <location>
        <begin position="606"/>
        <end position="629"/>
    </location>
</feature>
<feature type="compositionally biased region" description="Polar residues" evidence="1">
    <location>
        <begin position="606"/>
        <end position="622"/>
    </location>
</feature>
<dbReference type="AlphaFoldDB" id="A0A074ZH02"/>
<protein>
    <recommendedName>
        <fullName evidence="2">Endonuclease/exonuclease/phosphatase domain-containing protein</fullName>
    </recommendedName>
</protein>
<sequence length="867" mass="98146">MVTTLTTRPFFENGHYHRFLPVVWDRFLFPSARKQIRQALAEEFTPIFEQCRWKVIRTGSSVVLKTTYAVINLRGHRRFHVHRPGFYFTCSSPQSKEGEEPHRRVLNLDWLLTINHHHHHESSLKNRSAVTPFRCLAVMPPEGSTRAEMLPGCPDKGSRDAEVGLGQRGSIPAPMLPSGGLAVRHRKGATAERLFGSMKKLHKCISSSALSEMLQQTDTAVKRHNCLNELTMQSRLMTEDENRIGKKSEWFRLNLTGPVKNFSRTLCQLTYITTLVIKNNNLERLPAELGNLTNLVNLDASCNKLQSLPATIGDLIELRALILNDNKIVDLPFEIGRLLNLRHFNLNDNPLSTQVSQLYGDGSDGQIRSMIRYYLDYYCACNFNTAPPQRQWRKLDELSKDGFPFTLMCYNLLSPNYATPNQYPYCPSWALNWDYRRRSILDEIRIYHANIICLQEVETNQFEEIFKPELEKLKYDAVFLPKSRRRTMDTKDGKKVDGCAIFWQTDKFEKLHEFHHEFMISCSNVCEKPTPLILDRVMTRDNVALGVIFETKGSTGADGTGGRQFCVTTGHIHWDPEHSDVKMIQTILWTAELWAYIDQFLTGSVESLDRSSPTNSRSTPLSTRLPVPGPSSPAANMPVILCGDLNSLPESGVVEFLMRGSLPKTHNDFLNNGFKYMFEDWRLLEKWAVDGDTLRHRFAFDRAYRESQGMKLTNFTYEFKGMIDYVLYTRQHFRLLGSLDQIHESWFAERKIVGCPHVHFPSDHFALLVELELKPTPQVSGLVAARRSARNRSHSETASDPGQSKPNASVGSSPSSLAGGSTPYNRTRAESVGLESSSGGGGSGSADGVTGFAVAHSGSSNSKQRKR</sequence>
<name>A0A074ZH02_OPIVI</name>
<dbReference type="KEGG" id="ovi:T265_06276"/>